<comment type="caution">
    <text evidence="2">The sequence shown here is derived from an EMBL/GenBank/DDBJ whole genome shotgun (WGS) entry which is preliminary data.</text>
</comment>
<keyword evidence="1" id="KW-0732">Signal</keyword>
<dbReference type="InterPro" id="IPR025421">
    <property type="entry name" value="DUF4148"/>
</dbReference>
<evidence type="ECO:0008006" key="4">
    <source>
        <dbReference type="Google" id="ProtNLM"/>
    </source>
</evidence>
<organism evidence="2 3">
    <name type="scientific">Caballeronia glathei</name>
    <dbReference type="NCBI Taxonomy" id="60547"/>
    <lineage>
        <taxon>Bacteria</taxon>
        <taxon>Pseudomonadati</taxon>
        <taxon>Pseudomonadota</taxon>
        <taxon>Betaproteobacteria</taxon>
        <taxon>Burkholderiales</taxon>
        <taxon>Burkholderiaceae</taxon>
        <taxon>Caballeronia</taxon>
    </lineage>
</organism>
<proteinExistence type="predicted"/>
<dbReference type="Pfam" id="PF13663">
    <property type="entry name" value="DUF4148"/>
    <property type="match status" value="1"/>
</dbReference>
<dbReference type="EMBL" id="JFHC01000004">
    <property type="protein sequence ID" value="KDR44062.1"/>
    <property type="molecule type" value="Genomic_DNA"/>
</dbReference>
<feature type="signal peptide" evidence="1">
    <location>
        <begin position="1"/>
        <end position="22"/>
    </location>
</feature>
<dbReference type="AlphaFoldDB" id="A0A069PUE1"/>
<evidence type="ECO:0000256" key="1">
    <source>
        <dbReference type="SAM" id="SignalP"/>
    </source>
</evidence>
<feature type="chain" id="PRO_5007372432" description="DUF4148 domain-containing protein" evidence="1">
    <location>
        <begin position="23"/>
        <end position="103"/>
    </location>
</feature>
<protein>
    <recommendedName>
        <fullName evidence="4">DUF4148 domain-containing protein</fullName>
    </recommendedName>
</protein>
<dbReference type="Proteomes" id="UP000027466">
    <property type="component" value="Unassembled WGS sequence"/>
</dbReference>
<evidence type="ECO:0000313" key="3">
    <source>
        <dbReference type="Proteomes" id="UP000027466"/>
    </source>
</evidence>
<gene>
    <name evidence="2" type="ORF">BG61_25365</name>
</gene>
<evidence type="ECO:0000313" key="2">
    <source>
        <dbReference type="EMBL" id="KDR44062.1"/>
    </source>
</evidence>
<reference evidence="2 3" key="1">
    <citation type="submission" date="2014-03" db="EMBL/GenBank/DDBJ databases">
        <title>Draft Genome Sequences of Four Burkholderia Strains.</title>
        <authorList>
            <person name="Liu X.Y."/>
            <person name="Li C.X."/>
            <person name="Xu J.H."/>
        </authorList>
    </citation>
    <scope>NUCLEOTIDE SEQUENCE [LARGE SCALE GENOMIC DNA]</scope>
    <source>
        <strain evidence="2 3">DSM 50014</strain>
    </source>
</reference>
<keyword evidence="3" id="KW-1185">Reference proteome</keyword>
<name>A0A069PUE1_9BURK</name>
<sequence>MKNALISGLIVSAVVAAAPAFADDAAPYSAPQTQSVAQAAPYGAKTRAEVRAELAEARRNGDLEPVNELTYPQLLPYQARHAELAASRATLSRVAANGAETAD</sequence>
<accession>A0A069PUE1</accession>
<dbReference type="RefSeq" id="WP_051672288.1">
    <property type="nucleotide sequence ID" value="NZ_CADFFX010000006.1"/>
</dbReference>